<reference evidence="9 10" key="1">
    <citation type="submission" date="2021-03" db="EMBL/GenBank/DDBJ databases">
        <title>Thermosipho ferrireducens sp.nov., an anaerobic thermophilic iron-reducing bacterium isolated from a deep-sea hydrothermal sulfide deposits.</title>
        <authorList>
            <person name="Zeng X."/>
            <person name="Chen Y."/>
            <person name="Shao Z."/>
        </authorList>
    </citation>
    <scope>NUCLEOTIDE SEQUENCE [LARGE SCALE GENOMIC DNA]</scope>
    <source>
        <strain evidence="9 10">JL129W03</strain>
    </source>
</reference>
<evidence type="ECO:0000256" key="2">
    <source>
        <dbReference type="ARBA" id="ARBA00009773"/>
    </source>
</evidence>
<dbReference type="RefSeq" id="WP_207567326.1">
    <property type="nucleotide sequence ID" value="NZ_CP071446.1"/>
</dbReference>
<organism evidence="9 10">
    <name type="scientific">Thermosipho ferrireducens</name>
    <dbReference type="NCBI Taxonomy" id="2571116"/>
    <lineage>
        <taxon>Bacteria</taxon>
        <taxon>Thermotogati</taxon>
        <taxon>Thermotogota</taxon>
        <taxon>Thermotogae</taxon>
        <taxon>Thermotogales</taxon>
        <taxon>Fervidobacteriaceae</taxon>
        <taxon>Thermosipho</taxon>
    </lineage>
</organism>
<protein>
    <submittedName>
        <fullName evidence="9">AI-2E family transporter</fullName>
    </submittedName>
</protein>
<evidence type="ECO:0000313" key="10">
    <source>
        <dbReference type="Proteomes" id="UP000671862"/>
    </source>
</evidence>
<evidence type="ECO:0000256" key="1">
    <source>
        <dbReference type="ARBA" id="ARBA00004651"/>
    </source>
</evidence>
<feature type="transmembrane region" description="Helical" evidence="8">
    <location>
        <begin position="294"/>
        <end position="326"/>
    </location>
</feature>
<proteinExistence type="inferred from homology"/>
<feature type="transmembrane region" description="Helical" evidence="8">
    <location>
        <begin position="9"/>
        <end position="28"/>
    </location>
</feature>
<keyword evidence="5 8" id="KW-0812">Transmembrane</keyword>
<feature type="transmembrane region" description="Helical" evidence="8">
    <location>
        <begin position="229"/>
        <end position="256"/>
    </location>
</feature>
<sequence>MVRLSNRKLAAVYVAGYAVLMFVLFLLFDTILNVFIFTLISTLIVSLIAKFLNFFKIKGKISIIIAILIYFFIIVYGIILTVPAATKQIGNFVTTLNKVFDSQAWAEYFSNNPELLESVNSVMAWVKPKLNELMNFVLDTVAKGTPTFFTTMFYTIILTIYILLYSGWLKKSLPNLFPRRTRKILSDFMEKLYLALSSFVDVIVINAVITALAFYLVSSVYFPDSAIILSFWAGVTNLIPIVGVFFEYIPVFLFSLTLGLKGFILMNVFVVMIHLGLFIIFVNVMKLHLNVNPVLMIVSIIVVNQIFGLVGAFFAVPLLIFVAAFWEEFVKPEFER</sequence>
<comment type="subcellular location">
    <subcellularLocation>
        <location evidence="1">Cell membrane</location>
        <topology evidence="1">Multi-pass membrane protein</topology>
    </subcellularLocation>
</comment>
<evidence type="ECO:0000256" key="3">
    <source>
        <dbReference type="ARBA" id="ARBA00022448"/>
    </source>
</evidence>
<feature type="transmembrane region" description="Helical" evidence="8">
    <location>
        <begin position="34"/>
        <end position="52"/>
    </location>
</feature>
<feature type="transmembrane region" description="Helical" evidence="8">
    <location>
        <begin position="64"/>
        <end position="85"/>
    </location>
</feature>
<dbReference type="PANTHER" id="PTHR21716:SF53">
    <property type="entry name" value="PERMEASE PERM-RELATED"/>
    <property type="match status" value="1"/>
</dbReference>
<dbReference type="Pfam" id="PF01594">
    <property type="entry name" value="AI-2E_transport"/>
    <property type="match status" value="1"/>
</dbReference>
<dbReference type="Proteomes" id="UP000671862">
    <property type="component" value="Chromosome"/>
</dbReference>
<dbReference type="PANTHER" id="PTHR21716">
    <property type="entry name" value="TRANSMEMBRANE PROTEIN"/>
    <property type="match status" value="1"/>
</dbReference>
<feature type="transmembrane region" description="Helical" evidence="8">
    <location>
        <begin position="152"/>
        <end position="171"/>
    </location>
</feature>
<name>A0ABX7S7N8_9BACT</name>
<evidence type="ECO:0000256" key="8">
    <source>
        <dbReference type="SAM" id="Phobius"/>
    </source>
</evidence>
<dbReference type="EMBL" id="CP071446">
    <property type="protein sequence ID" value="QTA38608.1"/>
    <property type="molecule type" value="Genomic_DNA"/>
</dbReference>
<evidence type="ECO:0000256" key="4">
    <source>
        <dbReference type="ARBA" id="ARBA00022475"/>
    </source>
</evidence>
<evidence type="ECO:0000256" key="6">
    <source>
        <dbReference type="ARBA" id="ARBA00022989"/>
    </source>
</evidence>
<evidence type="ECO:0000256" key="7">
    <source>
        <dbReference type="ARBA" id="ARBA00023136"/>
    </source>
</evidence>
<feature type="transmembrane region" description="Helical" evidence="8">
    <location>
        <begin position="263"/>
        <end position="282"/>
    </location>
</feature>
<keyword evidence="10" id="KW-1185">Reference proteome</keyword>
<feature type="transmembrane region" description="Helical" evidence="8">
    <location>
        <begin position="192"/>
        <end position="217"/>
    </location>
</feature>
<evidence type="ECO:0000256" key="5">
    <source>
        <dbReference type="ARBA" id="ARBA00022692"/>
    </source>
</evidence>
<dbReference type="InterPro" id="IPR002549">
    <property type="entry name" value="AI-2E-like"/>
</dbReference>
<keyword evidence="7 8" id="KW-0472">Membrane</keyword>
<keyword evidence="6 8" id="KW-1133">Transmembrane helix</keyword>
<comment type="similarity">
    <text evidence="2">Belongs to the autoinducer-2 exporter (AI-2E) (TC 2.A.86) family.</text>
</comment>
<keyword evidence="3" id="KW-0813">Transport</keyword>
<gene>
    <name evidence="9" type="ORF">JYK00_03605</name>
</gene>
<accession>A0ABX7S7N8</accession>
<keyword evidence="4" id="KW-1003">Cell membrane</keyword>
<evidence type="ECO:0000313" key="9">
    <source>
        <dbReference type="EMBL" id="QTA38608.1"/>
    </source>
</evidence>